<reference evidence="1 2" key="2">
    <citation type="journal article" date="2019" name="G3 (Bethesda)">
        <title>Hybrid Assembly of the Genome of the Entomopathogenic Nematode Steinernema carpocapsae Identifies the X-Chromosome.</title>
        <authorList>
            <person name="Serra L."/>
            <person name="Macchietto M."/>
            <person name="Macias-Munoz A."/>
            <person name="McGill C.J."/>
            <person name="Rodriguez I.M."/>
            <person name="Rodriguez B."/>
            <person name="Murad R."/>
            <person name="Mortazavi A."/>
        </authorList>
    </citation>
    <scope>NUCLEOTIDE SEQUENCE [LARGE SCALE GENOMIC DNA]</scope>
    <source>
        <strain evidence="1 2">ALL</strain>
    </source>
</reference>
<sequence length="74" mass="8264">MPFSSMSSTFPESGFFACLRSGFFDKLQFARSIMVDVYSSPQIRPTITTRLVASTAQHLPTFPGKTHETIPSLY</sequence>
<accession>A0A4U5NZP0</accession>
<name>A0A4U5NZP0_STECR</name>
<comment type="caution">
    <text evidence="1">The sequence shown here is derived from an EMBL/GenBank/DDBJ whole genome shotgun (WGS) entry which is preliminary data.</text>
</comment>
<dbReference type="EMBL" id="AZBU02000003">
    <property type="protein sequence ID" value="TKR88871.1"/>
    <property type="molecule type" value="Genomic_DNA"/>
</dbReference>
<keyword evidence="2" id="KW-1185">Reference proteome</keyword>
<dbReference type="Proteomes" id="UP000298663">
    <property type="component" value="Unassembled WGS sequence"/>
</dbReference>
<reference evidence="1 2" key="1">
    <citation type="journal article" date="2015" name="Genome Biol.">
        <title>Comparative genomics of Steinernema reveals deeply conserved gene regulatory networks.</title>
        <authorList>
            <person name="Dillman A.R."/>
            <person name="Macchietto M."/>
            <person name="Porter C.F."/>
            <person name="Rogers A."/>
            <person name="Williams B."/>
            <person name="Antoshechkin I."/>
            <person name="Lee M.M."/>
            <person name="Goodwin Z."/>
            <person name="Lu X."/>
            <person name="Lewis E.E."/>
            <person name="Goodrich-Blair H."/>
            <person name="Stock S.P."/>
            <person name="Adams B.J."/>
            <person name="Sternberg P.W."/>
            <person name="Mortazavi A."/>
        </authorList>
    </citation>
    <scope>NUCLEOTIDE SEQUENCE [LARGE SCALE GENOMIC DNA]</scope>
    <source>
        <strain evidence="1 2">ALL</strain>
    </source>
</reference>
<protein>
    <submittedName>
        <fullName evidence="1">Uncharacterized protein</fullName>
    </submittedName>
</protein>
<evidence type="ECO:0000313" key="2">
    <source>
        <dbReference type="Proteomes" id="UP000298663"/>
    </source>
</evidence>
<organism evidence="1 2">
    <name type="scientific">Steinernema carpocapsae</name>
    <name type="common">Entomopathogenic nematode</name>
    <dbReference type="NCBI Taxonomy" id="34508"/>
    <lineage>
        <taxon>Eukaryota</taxon>
        <taxon>Metazoa</taxon>
        <taxon>Ecdysozoa</taxon>
        <taxon>Nematoda</taxon>
        <taxon>Chromadorea</taxon>
        <taxon>Rhabditida</taxon>
        <taxon>Tylenchina</taxon>
        <taxon>Panagrolaimomorpha</taxon>
        <taxon>Strongyloidoidea</taxon>
        <taxon>Steinernematidae</taxon>
        <taxon>Steinernema</taxon>
    </lineage>
</organism>
<evidence type="ECO:0000313" key="1">
    <source>
        <dbReference type="EMBL" id="TKR88871.1"/>
    </source>
</evidence>
<dbReference type="AlphaFoldDB" id="A0A4U5NZP0"/>
<proteinExistence type="predicted"/>
<gene>
    <name evidence="1" type="ORF">L596_013046</name>
</gene>